<dbReference type="OrthoDB" id="5459973at2"/>
<gene>
    <name evidence="1" type="ORF">Dace_1198</name>
</gene>
<proteinExistence type="predicted"/>
<name>Q1JYH7_DESA6</name>
<evidence type="ECO:0000313" key="1">
    <source>
        <dbReference type="EMBL" id="EAT15229.1"/>
    </source>
</evidence>
<protein>
    <submittedName>
        <fullName evidence="1">Uncharacterized protein</fullName>
    </submittedName>
</protein>
<dbReference type="Proteomes" id="UP000005695">
    <property type="component" value="Unassembled WGS sequence"/>
</dbReference>
<sequence length="119" mass="13721">MSLFSVICEAKIQDWFKKKQAGEVQPVENQVTIDQIKSSETYLLEDILRLIEQAYLSDCNTREIVLHKAKEMEVQLLMSLENEGYTLMAQMTAETIRQHKVENAGKDEHGLSRCDNETE</sequence>
<reference evidence="1" key="2">
    <citation type="submission" date="2006-05" db="EMBL/GenBank/DDBJ databases">
        <title>Sequencing of the draft genome and assembly of Desulfuromonas acetoxidans DSM 684.</title>
        <authorList>
            <consortium name="US DOE Joint Genome Institute (JGI-PGF)"/>
            <person name="Copeland A."/>
            <person name="Lucas S."/>
            <person name="Lapidus A."/>
            <person name="Barry K."/>
            <person name="Detter J.C."/>
            <person name="Glavina del Rio T."/>
            <person name="Hammon N."/>
            <person name="Israni S."/>
            <person name="Dalin E."/>
            <person name="Tice H."/>
            <person name="Bruce D."/>
            <person name="Pitluck S."/>
            <person name="Richardson P."/>
        </authorList>
    </citation>
    <scope>NUCLEOTIDE SEQUENCE [LARGE SCALE GENOMIC DNA]</scope>
    <source>
        <strain evidence="1">DSM 684</strain>
    </source>
</reference>
<dbReference type="EMBL" id="AAEW02000012">
    <property type="protein sequence ID" value="EAT15229.1"/>
    <property type="molecule type" value="Genomic_DNA"/>
</dbReference>
<dbReference type="AlphaFoldDB" id="Q1JYH7"/>
<dbReference type="RefSeq" id="WP_006001158.1">
    <property type="nucleotide sequence ID" value="NZ_AAEW02000012.1"/>
</dbReference>
<comment type="caution">
    <text evidence="1">The sequence shown here is derived from an EMBL/GenBank/DDBJ whole genome shotgun (WGS) entry which is preliminary data.</text>
</comment>
<organism evidence="1 2">
    <name type="scientific">Desulfuromonas acetoxidans (strain DSM 684 / 11070)</name>
    <dbReference type="NCBI Taxonomy" id="281689"/>
    <lineage>
        <taxon>Bacteria</taxon>
        <taxon>Pseudomonadati</taxon>
        <taxon>Thermodesulfobacteriota</taxon>
        <taxon>Desulfuromonadia</taxon>
        <taxon>Desulfuromonadales</taxon>
        <taxon>Desulfuromonadaceae</taxon>
        <taxon>Desulfuromonas</taxon>
    </lineage>
</organism>
<accession>Q1JYH7</accession>
<reference evidence="1" key="1">
    <citation type="submission" date="2006-05" db="EMBL/GenBank/DDBJ databases">
        <title>Annotation of the draft genome assembly of Desulfuromonas acetoxidans DSM 684.</title>
        <authorList>
            <consortium name="US DOE Joint Genome Institute (JGI-ORNL)"/>
            <person name="Larimer F."/>
            <person name="Land M."/>
            <person name="Hauser L."/>
        </authorList>
    </citation>
    <scope>NUCLEOTIDE SEQUENCE [LARGE SCALE GENOMIC DNA]</scope>
    <source>
        <strain evidence="1">DSM 684</strain>
    </source>
</reference>
<evidence type="ECO:0000313" key="2">
    <source>
        <dbReference type="Proteomes" id="UP000005695"/>
    </source>
</evidence>
<keyword evidence="2" id="KW-1185">Reference proteome</keyword>